<evidence type="ECO:0000256" key="3">
    <source>
        <dbReference type="ARBA" id="ARBA00022741"/>
    </source>
</evidence>
<dbReference type="PANTHER" id="PTHR43335:SF11">
    <property type="entry name" value="ABC TRANSPORTER RELATED"/>
    <property type="match status" value="1"/>
</dbReference>
<dbReference type="Proteomes" id="UP001596113">
    <property type="component" value="Unassembled WGS sequence"/>
</dbReference>
<dbReference type="SMART" id="SM00382">
    <property type="entry name" value="AAA"/>
    <property type="match status" value="1"/>
</dbReference>
<dbReference type="InterPro" id="IPR003593">
    <property type="entry name" value="AAA+_ATPase"/>
</dbReference>
<dbReference type="GO" id="GO:0005524">
    <property type="term" value="F:ATP binding"/>
    <property type="evidence" value="ECO:0007669"/>
    <property type="project" value="UniProtKB-KW"/>
</dbReference>
<reference evidence="7" key="1">
    <citation type="journal article" date="2019" name="Int. J. Syst. Evol. Microbiol.">
        <title>The Global Catalogue of Microorganisms (GCM) 10K type strain sequencing project: providing services to taxonomists for standard genome sequencing and annotation.</title>
        <authorList>
            <consortium name="The Broad Institute Genomics Platform"/>
            <consortium name="The Broad Institute Genome Sequencing Center for Infectious Disease"/>
            <person name="Wu L."/>
            <person name="Ma J."/>
        </authorList>
    </citation>
    <scope>NUCLEOTIDE SEQUENCE [LARGE SCALE GENOMIC DNA]</scope>
    <source>
        <strain evidence="7">CGMCC 1.18575</strain>
    </source>
</reference>
<dbReference type="Gene3D" id="3.40.50.300">
    <property type="entry name" value="P-loop containing nucleotide triphosphate hydrolases"/>
    <property type="match status" value="1"/>
</dbReference>
<dbReference type="CDD" id="cd03230">
    <property type="entry name" value="ABC_DR_subfamily_A"/>
    <property type="match status" value="1"/>
</dbReference>
<keyword evidence="2" id="KW-0813">Transport</keyword>
<evidence type="ECO:0000256" key="2">
    <source>
        <dbReference type="ARBA" id="ARBA00022448"/>
    </source>
</evidence>
<accession>A0ABW0I209</accession>
<evidence type="ECO:0000259" key="5">
    <source>
        <dbReference type="PROSITE" id="PS50893"/>
    </source>
</evidence>
<evidence type="ECO:0000256" key="1">
    <source>
        <dbReference type="ARBA" id="ARBA00005417"/>
    </source>
</evidence>
<dbReference type="Pfam" id="PF00005">
    <property type="entry name" value="ABC_tran"/>
    <property type="match status" value="1"/>
</dbReference>
<dbReference type="PROSITE" id="PS00211">
    <property type="entry name" value="ABC_TRANSPORTER_1"/>
    <property type="match status" value="1"/>
</dbReference>
<dbReference type="EMBL" id="JBHSMI010000067">
    <property type="protein sequence ID" value="MFC5406894.1"/>
    <property type="molecule type" value="Genomic_DNA"/>
</dbReference>
<feature type="domain" description="ABC transporter" evidence="5">
    <location>
        <begin position="4"/>
        <end position="229"/>
    </location>
</feature>
<comment type="caution">
    <text evidence="6">The sequence shown here is derived from an EMBL/GenBank/DDBJ whole genome shotgun (WGS) entry which is preliminary data.</text>
</comment>
<gene>
    <name evidence="6" type="ORF">ACFPOF_29570</name>
</gene>
<dbReference type="RefSeq" id="WP_378139080.1">
    <property type="nucleotide sequence ID" value="NZ_JBHSMI010000067.1"/>
</dbReference>
<keyword evidence="3" id="KW-0547">Nucleotide-binding</keyword>
<evidence type="ECO:0000313" key="6">
    <source>
        <dbReference type="EMBL" id="MFC5406894.1"/>
    </source>
</evidence>
<dbReference type="InterPro" id="IPR017871">
    <property type="entry name" value="ABC_transporter-like_CS"/>
</dbReference>
<dbReference type="SUPFAM" id="SSF52540">
    <property type="entry name" value="P-loop containing nucleoside triphosphate hydrolases"/>
    <property type="match status" value="1"/>
</dbReference>
<comment type="similarity">
    <text evidence="1">Belongs to the ABC transporter superfamily.</text>
</comment>
<dbReference type="InterPro" id="IPR003439">
    <property type="entry name" value="ABC_transporter-like_ATP-bd"/>
</dbReference>
<dbReference type="PANTHER" id="PTHR43335">
    <property type="entry name" value="ABC TRANSPORTER, ATP-BINDING PROTEIN"/>
    <property type="match status" value="1"/>
</dbReference>
<evidence type="ECO:0000313" key="7">
    <source>
        <dbReference type="Proteomes" id="UP001596113"/>
    </source>
</evidence>
<organism evidence="6 7">
    <name type="scientific">Cohnella soli</name>
    <dbReference type="NCBI Taxonomy" id="425005"/>
    <lineage>
        <taxon>Bacteria</taxon>
        <taxon>Bacillati</taxon>
        <taxon>Bacillota</taxon>
        <taxon>Bacilli</taxon>
        <taxon>Bacillales</taxon>
        <taxon>Paenibacillaceae</taxon>
        <taxon>Cohnella</taxon>
    </lineage>
</organism>
<keyword evidence="7" id="KW-1185">Reference proteome</keyword>
<dbReference type="InterPro" id="IPR027417">
    <property type="entry name" value="P-loop_NTPase"/>
</dbReference>
<proteinExistence type="inferred from homology"/>
<protein>
    <submittedName>
        <fullName evidence="6">ATP-binding cassette domain-containing protein</fullName>
    </submittedName>
</protein>
<evidence type="ECO:0000256" key="4">
    <source>
        <dbReference type="ARBA" id="ARBA00022840"/>
    </source>
</evidence>
<name>A0ABW0I209_9BACL</name>
<keyword evidence="4 6" id="KW-0067">ATP-binding</keyword>
<dbReference type="PROSITE" id="PS50893">
    <property type="entry name" value="ABC_TRANSPORTER_2"/>
    <property type="match status" value="1"/>
</dbReference>
<sequence length="303" mass="33289">MKLLTAQRIGRRYGQTIALGEASFSIGDRRCIALLGPNGAGKTTTLSILAGLLEPTSGEMLAEGGLPADRRRWMGFLPQQPAFFGWMTGRETMETAGRLCGLSAKEASNRTKILLEQAGLTDAADRRVGGYSGGMKQRLGLAQAVIHRPRLLLLDEPVSALDPIGRREVLTMLEQWKRDMSIVLSTHVLHDAEQVCDDIILMNKGSVVLQGEMDHIRQSAGRPYIRIETEAGDNASEWLATLEKLPGVRMSATSRYSRSIETDDIDGVRETALRTALEGGIKLLAFEVARKSLEQWFVEALNE</sequence>